<dbReference type="Proteomes" id="UP001230978">
    <property type="component" value="Plasmid unnamed1"/>
</dbReference>
<dbReference type="SUPFAM" id="SSF46785">
    <property type="entry name" value="Winged helix' DNA-binding domain"/>
    <property type="match status" value="1"/>
</dbReference>
<dbReference type="Gene3D" id="1.20.120.530">
    <property type="entry name" value="GntR ligand-binding domain-like"/>
    <property type="match status" value="1"/>
</dbReference>
<evidence type="ECO:0000313" key="5">
    <source>
        <dbReference type="EMBL" id="WGV18181.1"/>
    </source>
</evidence>
<feature type="domain" description="HTH gntR-type" evidence="4">
    <location>
        <begin position="8"/>
        <end position="75"/>
    </location>
</feature>
<dbReference type="InterPro" id="IPR036390">
    <property type="entry name" value="WH_DNA-bd_sf"/>
</dbReference>
<keyword evidence="1" id="KW-0805">Transcription regulation</keyword>
<evidence type="ECO:0000256" key="1">
    <source>
        <dbReference type="ARBA" id="ARBA00023015"/>
    </source>
</evidence>
<accession>A0ABY8QBC0</accession>
<reference evidence="5 6" key="1">
    <citation type="submission" date="2023-04" db="EMBL/GenBank/DDBJ databases">
        <title>YMD61, complete Genome.</title>
        <authorList>
            <person name="Zhang J."/>
        </authorList>
    </citation>
    <scope>NUCLEOTIDE SEQUENCE [LARGE SCALE GENOMIC DNA]</scope>
    <source>
        <strain evidence="5 6">YMD61</strain>
        <plasmid evidence="5 6">unnamed1</plasmid>
    </source>
</reference>
<dbReference type="InterPro" id="IPR008920">
    <property type="entry name" value="TF_FadR/GntR_C"/>
</dbReference>
<geneLocation type="plasmid" evidence="5 6">
    <name>unnamed1</name>
</geneLocation>
<proteinExistence type="predicted"/>
<name>A0ABY8QBC0_9RHOB</name>
<evidence type="ECO:0000256" key="3">
    <source>
        <dbReference type="ARBA" id="ARBA00023163"/>
    </source>
</evidence>
<gene>
    <name evidence="5" type="ORF">QF092_18970</name>
</gene>
<dbReference type="Pfam" id="PF07729">
    <property type="entry name" value="FCD"/>
    <property type="match status" value="1"/>
</dbReference>
<dbReference type="SUPFAM" id="SSF48008">
    <property type="entry name" value="GntR ligand-binding domain-like"/>
    <property type="match status" value="1"/>
</dbReference>
<dbReference type="Gene3D" id="1.10.10.10">
    <property type="entry name" value="Winged helix-like DNA-binding domain superfamily/Winged helix DNA-binding domain"/>
    <property type="match status" value="1"/>
</dbReference>
<evidence type="ECO:0000259" key="4">
    <source>
        <dbReference type="PROSITE" id="PS50949"/>
    </source>
</evidence>
<keyword evidence="2" id="KW-0238">DNA-binding</keyword>
<protein>
    <submittedName>
        <fullName evidence="5">GntR family transcriptional regulator</fullName>
    </submittedName>
</protein>
<dbReference type="RefSeq" id="WP_281470159.1">
    <property type="nucleotide sequence ID" value="NZ_CP124536.1"/>
</dbReference>
<dbReference type="SMART" id="SM00345">
    <property type="entry name" value="HTH_GNTR"/>
    <property type="match status" value="1"/>
</dbReference>
<dbReference type="PROSITE" id="PS50949">
    <property type="entry name" value="HTH_GNTR"/>
    <property type="match status" value="1"/>
</dbReference>
<evidence type="ECO:0000256" key="2">
    <source>
        <dbReference type="ARBA" id="ARBA00023125"/>
    </source>
</evidence>
<keyword evidence="3" id="KW-0804">Transcription</keyword>
<sequence length="218" mass="24536">MNEMKHDTPTAEPIYESLKEAILSGQLAPGEPLRQDEIARQHGVSKIPVREALLRLEVDGFVLFRKNKGATVREISPAEVLDLMDIRVALECRALELAVPQMAKSDLDRARAILREYSEDASLAEWSSLNVRFHQALYEPCGNASLLQMIADLRARLGPFVRLLVTETSGFERPVQEHQDILDACAAGDAAKAIRLLRDHIETTRKETAALMRRRRML</sequence>
<dbReference type="InterPro" id="IPR011711">
    <property type="entry name" value="GntR_C"/>
</dbReference>
<keyword evidence="5" id="KW-0614">Plasmid</keyword>
<dbReference type="InterPro" id="IPR036388">
    <property type="entry name" value="WH-like_DNA-bd_sf"/>
</dbReference>
<dbReference type="PANTHER" id="PTHR43537:SF41">
    <property type="entry name" value="TRANSCRIPTIONAL REGULATORY PROTEIN"/>
    <property type="match status" value="1"/>
</dbReference>
<dbReference type="SMART" id="SM00895">
    <property type="entry name" value="FCD"/>
    <property type="match status" value="1"/>
</dbReference>
<dbReference type="PANTHER" id="PTHR43537">
    <property type="entry name" value="TRANSCRIPTIONAL REGULATOR, GNTR FAMILY"/>
    <property type="match status" value="1"/>
</dbReference>
<organism evidence="5 6">
    <name type="scientific">Fuscovulum ytuae</name>
    <dbReference type="NCBI Taxonomy" id="3042299"/>
    <lineage>
        <taxon>Bacteria</taxon>
        <taxon>Pseudomonadati</taxon>
        <taxon>Pseudomonadota</taxon>
        <taxon>Alphaproteobacteria</taxon>
        <taxon>Rhodobacterales</taxon>
        <taxon>Paracoccaceae</taxon>
        <taxon>Fuscovulum</taxon>
    </lineage>
</organism>
<evidence type="ECO:0000313" key="6">
    <source>
        <dbReference type="Proteomes" id="UP001230978"/>
    </source>
</evidence>
<dbReference type="EMBL" id="CP124536">
    <property type="protein sequence ID" value="WGV18181.1"/>
    <property type="molecule type" value="Genomic_DNA"/>
</dbReference>
<dbReference type="CDD" id="cd07377">
    <property type="entry name" value="WHTH_GntR"/>
    <property type="match status" value="1"/>
</dbReference>
<dbReference type="InterPro" id="IPR000524">
    <property type="entry name" value="Tscrpt_reg_HTH_GntR"/>
</dbReference>
<dbReference type="Pfam" id="PF00392">
    <property type="entry name" value="GntR"/>
    <property type="match status" value="1"/>
</dbReference>
<keyword evidence="6" id="KW-1185">Reference proteome</keyword>